<dbReference type="EMBL" id="CM007649">
    <property type="protein sequence ID" value="ONM30812.1"/>
    <property type="molecule type" value="Genomic_DNA"/>
</dbReference>
<dbReference type="OMA" id="WRETHCE"/>
<name>A0A1D6MP16_MAIZE</name>
<reference evidence="1" key="1">
    <citation type="submission" date="2015-12" db="EMBL/GenBank/DDBJ databases">
        <title>Update maize B73 reference genome by single molecule sequencing technologies.</title>
        <authorList>
            <consortium name="Maize Genome Sequencing Project"/>
            <person name="Ware D."/>
        </authorList>
    </citation>
    <scope>NUCLEOTIDE SEQUENCE [LARGE SCALE GENOMIC DNA]</scope>
    <source>
        <tissue evidence="1">Seedling</tissue>
    </source>
</reference>
<dbReference type="KEGG" id="zma:103649922"/>
<dbReference type="OrthoDB" id="1917254at2759"/>
<organism evidence="1">
    <name type="scientific">Zea mays</name>
    <name type="common">Maize</name>
    <dbReference type="NCBI Taxonomy" id="4577"/>
    <lineage>
        <taxon>Eukaryota</taxon>
        <taxon>Viridiplantae</taxon>
        <taxon>Streptophyta</taxon>
        <taxon>Embryophyta</taxon>
        <taxon>Tracheophyta</taxon>
        <taxon>Spermatophyta</taxon>
        <taxon>Magnoliopsida</taxon>
        <taxon>Liliopsida</taxon>
        <taxon>Poales</taxon>
        <taxon>Poaceae</taxon>
        <taxon>PACMAD clade</taxon>
        <taxon>Panicoideae</taxon>
        <taxon>Andropogonodae</taxon>
        <taxon>Andropogoneae</taxon>
        <taxon>Tripsacinae</taxon>
        <taxon>Zea</taxon>
    </lineage>
</organism>
<dbReference type="InParanoid" id="A0A1D6MP16"/>
<dbReference type="PANTHER" id="PTHR33384:SF20">
    <property type="match status" value="1"/>
</dbReference>
<dbReference type="IntAct" id="A0A1D6MP16">
    <property type="interactions" value="1"/>
</dbReference>
<dbReference type="AlphaFoldDB" id="A0A1D6MP16"/>
<dbReference type="eggNOG" id="ENOG502S8S6">
    <property type="taxonomic scope" value="Eukaryota"/>
</dbReference>
<dbReference type="ExpressionAtlas" id="A0A1D6MP16">
    <property type="expression patterns" value="baseline and differential"/>
</dbReference>
<gene>
    <name evidence="1" type="ORF">ZEAMMB73_Zm00001d040197</name>
</gene>
<evidence type="ECO:0000313" key="1">
    <source>
        <dbReference type="EMBL" id="ONM30812.1"/>
    </source>
</evidence>
<dbReference type="PaxDb" id="4577-GRMZM2G083150_P01"/>
<proteinExistence type="predicted"/>
<dbReference type="PANTHER" id="PTHR33384">
    <property type="entry name" value="EXPRESSED PROTEIN"/>
    <property type="match status" value="1"/>
</dbReference>
<sequence>MEHCYLRQPISRAEAVPERRSRLWQMDALPLPPRAEVLCPQPRRAARIPFAVSVNKAIPRSNCALPPYRPASACDILDDLILSKNDFSDGADSSSGQAGFLCGSPPVRANNPVVHDPQFGKRALPSMSPLGSSSHVKLKVEAGSPSCGVSSSPKVRIEGFACGNSETHYAVTPLLV</sequence>
<accession>A0A1D6MP16</accession>
<protein>
    <submittedName>
        <fullName evidence="1">Uncharacterized protein</fullName>
    </submittedName>
</protein>
<dbReference type="STRING" id="4577.A0A1D6MP16"/>